<dbReference type="RefSeq" id="WP_183933765.1">
    <property type="nucleotide sequence ID" value="NZ_JACICF010000001.1"/>
</dbReference>
<dbReference type="Proteomes" id="UP000578569">
    <property type="component" value="Unassembled WGS sequence"/>
</dbReference>
<gene>
    <name evidence="1" type="ORF">FHS50_001536</name>
</gene>
<evidence type="ECO:0000313" key="2">
    <source>
        <dbReference type="Proteomes" id="UP000578569"/>
    </source>
</evidence>
<accession>A0A839Z3W7</accession>
<name>A0A839Z3W7_9SPHN</name>
<dbReference type="InterPro" id="IPR022061">
    <property type="entry name" value="DUF3617"/>
</dbReference>
<dbReference type="EMBL" id="JACICF010000001">
    <property type="protein sequence ID" value="MBB3764513.1"/>
    <property type="molecule type" value="Genomic_DNA"/>
</dbReference>
<dbReference type="Pfam" id="PF12276">
    <property type="entry name" value="DUF3617"/>
    <property type="match status" value="1"/>
</dbReference>
<keyword evidence="2" id="KW-1185">Reference proteome</keyword>
<dbReference type="PROSITE" id="PS51257">
    <property type="entry name" value="PROKAR_LIPOPROTEIN"/>
    <property type="match status" value="1"/>
</dbReference>
<comment type="caution">
    <text evidence="1">The sequence shown here is derived from an EMBL/GenBank/DDBJ whole genome shotgun (WGS) entry which is preliminary data.</text>
</comment>
<evidence type="ECO:0000313" key="1">
    <source>
        <dbReference type="EMBL" id="MBB3764513.1"/>
    </source>
</evidence>
<dbReference type="AlphaFoldDB" id="A0A839Z3W7"/>
<evidence type="ECO:0008006" key="3">
    <source>
        <dbReference type="Google" id="ProtNLM"/>
    </source>
</evidence>
<proteinExistence type="predicted"/>
<sequence>MRIGERYCKAVVLFLGAALAGCSQGSEPAGRFISEDEVAKRLGAAAPHLPRPGEYESHVRIDGENVAAGEGGTTRACLTKEQLADPVAALITGGRADCAYRQFDFRGPDLSADMRCIADGVAQELQLTASYRADGFVIAMRAANGDGSHRTIDMTAQRLGDCG</sequence>
<organism evidence="1 2">
    <name type="scientific">Sphingomicrobium lutaoense</name>
    <dbReference type="NCBI Taxonomy" id="515949"/>
    <lineage>
        <taxon>Bacteria</taxon>
        <taxon>Pseudomonadati</taxon>
        <taxon>Pseudomonadota</taxon>
        <taxon>Alphaproteobacteria</taxon>
        <taxon>Sphingomonadales</taxon>
        <taxon>Sphingomonadaceae</taxon>
        <taxon>Sphingomicrobium</taxon>
    </lineage>
</organism>
<reference evidence="1 2" key="1">
    <citation type="submission" date="2020-08" db="EMBL/GenBank/DDBJ databases">
        <title>Genomic Encyclopedia of Type Strains, Phase IV (KMG-IV): sequencing the most valuable type-strain genomes for metagenomic binning, comparative biology and taxonomic classification.</title>
        <authorList>
            <person name="Goeker M."/>
        </authorList>
    </citation>
    <scope>NUCLEOTIDE SEQUENCE [LARGE SCALE GENOMIC DNA]</scope>
    <source>
        <strain evidence="1 2">DSM 24194</strain>
    </source>
</reference>
<protein>
    <recommendedName>
        <fullName evidence="3">DUF3617 domain-containing protein</fullName>
    </recommendedName>
</protein>